<dbReference type="EMBL" id="RCMV01000815">
    <property type="protein sequence ID" value="KAG3212632.1"/>
    <property type="molecule type" value="Genomic_DNA"/>
</dbReference>
<proteinExistence type="predicted"/>
<dbReference type="AlphaFoldDB" id="A0A8T1HMY3"/>
<organism evidence="1 2">
    <name type="scientific">Phytophthora cactorum</name>
    <dbReference type="NCBI Taxonomy" id="29920"/>
    <lineage>
        <taxon>Eukaryota</taxon>
        <taxon>Sar</taxon>
        <taxon>Stramenopiles</taxon>
        <taxon>Oomycota</taxon>
        <taxon>Peronosporomycetes</taxon>
        <taxon>Peronosporales</taxon>
        <taxon>Peronosporaceae</taxon>
        <taxon>Phytophthora</taxon>
    </lineage>
</organism>
<evidence type="ECO:0000313" key="2">
    <source>
        <dbReference type="Proteomes" id="UP000760860"/>
    </source>
</evidence>
<gene>
    <name evidence="1" type="ORF">PC129_g16403</name>
</gene>
<name>A0A8T1HMY3_9STRA</name>
<protein>
    <submittedName>
        <fullName evidence="1">Uncharacterized protein</fullName>
    </submittedName>
</protein>
<sequence>MTLEGKIFVYHPQVQGSGVNLLTSVLLANGLVLNGDRPGRKSKCERCLAAKETHGAPVAVHEFAPIQLTFITGSLLSRSKMVTGSVSRQTASPKRP</sequence>
<dbReference type="Proteomes" id="UP000760860">
    <property type="component" value="Unassembled WGS sequence"/>
</dbReference>
<evidence type="ECO:0000313" key="1">
    <source>
        <dbReference type="EMBL" id="KAG3212632.1"/>
    </source>
</evidence>
<reference evidence="1" key="1">
    <citation type="submission" date="2018-05" db="EMBL/GenBank/DDBJ databases">
        <title>Effector identification in a new, highly contiguous assembly of the strawberry crown rot pathogen Phytophthora cactorum.</title>
        <authorList>
            <person name="Armitage A.D."/>
            <person name="Nellist C.F."/>
            <person name="Bates H."/>
            <person name="Vickerstaff R.J."/>
            <person name="Harrison R.J."/>
        </authorList>
    </citation>
    <scope>NUCLEOTIDE SEQUENCE</scope>
    <source>
        <strain evidence="1">P421</strain>
    </source>
</reference>
<comment type="caution">
    <text evidence="1">The sequence shown here is derived from an EMBL/GenBank/DDBJ whole genome shotgun (WGS) entry which is preliminary data.</text>
</comment>
<accession>A0A8T1HMY3</accession>